<evidence type="ECO:0008006" key="3">
    <source>
        <dbReference type="Google" id="ProtNLM"/>
    </source>
</evidence>
<dbReference type="Gene3D" id="3.75.10.10">
    <property type="entry name" value="L-arginine/glycine Amidinotransferase, Chain A"/>
    <property type="match status" value="1"/>
</dbReference>
<accession>A0A6A5BFM3</accession>
<dbReference type="VEuPathDB" id="AmoebaDB:FDP41_008498"/>
<dbReference type="AlphaFoldDB" id="A0A6A5BFM3"/>
<dbReference type="PANTHER" id="PTHR43224">
    <property type="entry name" value="AMIDINOTRANSFERASE"/>
    <property type="match status" value="1"/>
</dbReference>
<evidence type="ECO:0000313" key="2">
    <source>
        <dbReference type="Proteomes" id="UP000444721"/>
    </source>
</evidence>
<dbReference type="EMBL" id="VFQX01000061">
    <property type="protein sequence ID" value="KAF0973291.1"/>
    <property type="molecule type" value="Genomic_DNA"/>
</dbReference>
<sequence length="337" mass="37749">MSQQPPSSSPRPHHHQHPQLTDTVLMVRPVDFAFNEQTAVDNEFQNRIEDKSASQIRDDALSEFEQSVKNLREAGVQVLVLEAPKSPLSTKVPDAVFPNNWFSTCDDGTVFTYPMFTQNRRAEVERLNDVLELLKGANLTVSRVIEMHNEPSSMALEGTGCMVFDHLNGVVYANLSERCHAKQLEKFIQHTNGAKTELVTFRTKSSNGKEFYHTNVMLSIGEDFAIVCSAVIVEEDREKVMSALRKSRKTVIDLTIEQTEKFMCANVLQLCTKTGGKVIVMSDSAYNGFTEDQRNMLEKEHGKIVVFPISKTIEKIGGGSARCMVAEVFNPSQTDVK</sequence>
<name>A0A6A5BFM3_NAEFO</name>
<comment type="caution">
    <text evidence="1">The sequence shown here is derived from an EMBL/GenBank/DDBJ whole genome shotgun (WGS) entry which is preliminary data.</text>
</comment>
<dbReference type="SUPFAM" id="SSF55909">
    <property type="entry name" value="Pentein"/>
    <property type="match status" value="1"/>
</dbReference>
<dbReference type="VEuPathDB" id="AmoebaDB:NF0053790"/>
<reference evidence="1 2" key="1">
    <citation type="journal article" date="2019" name="Sci. Rep.">
        <title>Nanopore sequencing improves the draft genome of the human pathogenic amoeba Naegleria fowleri.</title>
        <authorList>
            <person name="Liechti N."/>
            <person name="Schurch N."/>
            <person name="Bruggmann R."/>
            <person name="Wittwer M."/>
        </authorList>
    </citation>
    <scope>NUCLEOTIDE SEQUENCE [LARGE SCALE GENOMIC DNA]</scope>
    <source>
        <strain evidence="1 2">ATCC 30894</strain>
    </source>
</reference>
<dbReference type="RefSeq" id="XP_044558004.1">
    <property type="nucleotide sequence ID" value="XM_044712357.1"/>
</dbReference>
<dbReference type="PANTHER" id="PTHR43224:SF1">
    <property type="entry name" value="AMIDINOTRANSFERASE"/>
    <property type="match status" value="1"/>
</dbReference>
<dbReference type="GeneID" id="68115716"/>
<evidence type="ECO:0000313" key="1">
    <source>
        <dbReference type="EMBL" id="KAF0973291.1"/>
    </source>
</evidence>
<dbReference type="InterPro" id="IPR014541">
    <property type="entry name" value="Amdntrnsf_FN0238"/>
</dbReference>
<proteinExistence type="predicted"/>
<dbReference type="OMA" id="RCMMAEV"/>
<dbReference type="Proteomes" id="UP000444721">
    <property type="component" value="Unassembled WGS sequence"/>
</dbReference>
<dbReference type="Pfam" id="PF19420">
    <property type="entry name" value="DDAH_eukar"/>
    <property type="match status" value="1"/>
</dbReference>
<keyword evidence="2" id="KW-1185">Reference proteome</keyword>
<organism evidence="1 2">
    <name type="scientific">Naegleria fowleri</name>
    <name type="common">Brain eating amoeba</name>
    <dbReference type="NCBI Taxonomy" id="5763"/>
    <lineage>
        <taxon>Eukaryota</taxon>
        <taxon>Discoba</taxon>
        <taxon>Heterolobosea</taxon>
        <taxon>Tetramitia</taxon>
        <taxon>Eutetramitia</taxon>
        <taxon>Vahlkampfiidae</taxon>
        <taxon>Naegleria</taxon>
    </lineage>
</organism>
<protein>
    <recommendedName>
        <fullName evidence="3">Amidinotransferase</fullName>
    </recommendedName>
</protein>
<dbReference type="OrthoDB" id="14321at2759"/>
<dbReference type="VEuPathDB" id="AmoebaDB:NfTy_092880"/>
<dbReference type="PIRSF" id="PIRSF028188">
    <property type="entry name" value="Amdntrnsf_FN0238"/>
    <property type="match status" value="1"/>
</dbReference>
<gene>
    <name evidence="1" type="ORF">FDP41_008498</name>
</gene>